<organism evidence="1">
    <name type="scientific">Siphoviridae sp. ctwNf2</name>
    <dbReference type="NCBI Taxonomy" id="2827597"/>
    <lineage>
        <taxon>Viruses</taxon>
        <taxon>Duplodnaviria</taxon>
        <taxon>Heunggongvirae</taxon>
        <taxon>Uroviricota</taxon>
        <taxon>Caudoviricetes</taxon>
    </lineage>
</organism>
<name>A0A8S5RRD1_9CAUD</name>
<evidence type="ECO:0000313" key="1">
    <source>
        <dbReference type="EMBL" id="DAE91898.1"/>
    </source>
</evidence>
<sequence>MAVISAGKGVIMLTTTNEVWRAIIKGNAGISERAFLQHEIQRFLSSKERKDMMTGRAYYEGRHEILNKKRTMIEGPSTSIELEHLPNSKIVDNKFDDLVDQKVNYILGKPIEVKTDNEEVINIFNKSMHRTLLNVAMDSYIGGKGYLYPYINNGKIAFKRLKPEQVIPYWHDEEHTQIDAFVYLYEVELYNIMGIREVETHVEFYTPDRISYYIYKNGSLSVNLERDTQGHINMGNLWYDWGGRVPLICFKGNHIEQPLINRVKCLQDALNTMYSIFADNMQEDTRNTILVLKNYDGTDLSEFRRNLATFGAVKVRTLDGEGGVETLHIEVNASNYEAIMRALKRSIIENGRGYDAKDERLSNNPNQMNIMSMYSDIDLDSNQLEVEYQAAFELMIEFINIAYAIVGGQQVKDVEFIFNRLTPVNESEAINNCRNSVGVLSAETIISNHPWTTSTAEEIERIKAEQKEAAAEDFITPDDDIEE</sequence>
<reference evidence="1" key="1">
    <citation type="journal article" date="2021" name="Proc. Natl. Acad. Sci. U.S.A.">
        <title>A Catalog of Tens of Thousands of Viruses from Human Metagenomes Reveals Hidden Associations with Chronic Diseases.</title>
        <authorList>
            <person name="Tisza M.J."/>
            <person name="Buck C.B."/>
        </authorList>
    </citation>
    <scope>NUCLEOTIDE SEQUENCE</scope>
    <source>
        <strain evidence="1">CtwNf2</strain>
    </source>
</reference>
<dbReference type="EMBL" id="BK057791">
    <property type="protein sequence ID" value="DAE91898.1"/>
    <property type="molecule type" value="Genomic_DNA"/>
</dbReference>
<dbReference type="InterPro" id="IPR021145">
    <property type="entry name" value="Portal_protein_SPP1_Gp6-like"/>
</dbReference>
<proteinExistence type="predicted"/>
<dbReference type="Pfam" id="PF05133">
    <property type="entry name" value="SPP1_portal"/>
    <property type="match status" value="1"/>
</dbReference>
<protein>
    <submittedName>
        <fullName evidence="1">PORTAL PROTEIN</fullName>
    </submittedName>
</protein>
<accession>A0A8S5RRD1</accession>